<feature type="signal peptide" evidence="9">
    <location>
        <begin position="1"/>
        <end position="19"/>
    </location>
</feature>
<dbReference type="InterPro" id="IPR013320">
    <property type="entry name" value="ConA-like_dom_sf"/>
</dbReference>
<keyword evidence="7" id="KW-0245">EGF-like domain</keyword>
<evidence type="ECO:0000256" key="1">
    <source>
        <dbReference type="ARBA" id="ARBA00022670"/>
    </source>
</evidence>
<dbReference type="GO" id="GO:0006508">
    <property type="term" value="P:proteolysis"/>
    <property type="evidence" value="ECO:0007669"/>
    <property type="project" value="UniProtKB-KW"/>
</dbReference>
<comment type="cofactor">
    <cofactor evidence="8 9">
        <name>Zn(2+)</name>
        <dbReference type="ChEBI" id="CHEBI:29105"/>
    </cofactor>
    <text evidence="8 9">Binds 1 zinc ion per subunit.</text>
</comment>
<sequence length="737" mass="84688">MLLMLKVTVLVVAISSALGDIAETDRSFPDFKRISEHLRAKNSTNESEKPPIYERNLNGIQKRILDFLRDERNRNISELWDEPSMFERNLNGLQKERRNLLNSDDEDLYGQTVLINGEEFKPNIPSRQNPMDNEKFNTERQTTEDGGSQPIMKRNFDVLEFEERLWANNRIPYVIKEDTFGTNLATAKSLIQAAIKEIQESSCVEWVPRKDERFYVKFEGKEYEGCSATVGFYAFGNGQSINIAKGCLEIESVLHEMYHTMGANHEIQRLDRSDYLTVLWDKIHYSKYPQYSVRKGTRDRFPYDYHSVMHYRLSTFPLFPGQNTIKLRDPELNYLVTIPKKGLSFLDVAEINDAYQCTESCTIQCQNGGFPIKPLSGICKCKCPSGLKGDYCEQVEKSASCGEILNLKTDVETYVRIQNYDQSSDCTWVFKGAPGTRIRIILFHLNLPQDQNNVCQHWLEFRDYHIGTPGKKFCGQLGLNDNNKYIVKDYVAGDPTMMMVRLVPKTKMSSTYNYLFKMAISALPSGCYSNPCQHGGSCHEGYSDGTHTCSCINGFSGDNCERFPDNGYNSCDFSKELSSCVFNQELLTSEFYWTFTTRICHDYYCKTAIYTEQSKGNQFLTVNPDYGAAKKLYGKKSYLVTDVHFSEKKRCLTFDYNMGNNPSGSYQTMVTIYSEEEVKTKLEKESLWELKETTNYTWKKAKIDIHAKKRLKITIEAVMGPQELGIENMSLRPGLCM</sequence>
<dbReference type="PANTHER" id="PTHR10127">
    <property type="entry name" value="DISCOIDIN, CUB, EGF, LAMININ , AND ZINC METALLOPROTEASE DOMAIN CONTAINING"/>
    <property type="match status" value="1"/>
</dbReference>
<feature type="binding site" evidence="8">
    <location>
        <position position="259"/>
    </location>
    <ligand>
        <name>Zn(2+)</name>
        <dbReference type="ChEBI" id="CHEBI:29105"/>
        <note>catalytic</note>
    </ligand>
</feature>
<dbReference type="PANTHER" id="PTHR10127:SF850">
    <property type="entry name" value="METALLOENDOPEPTIDASE"/>
    <property type="match status" value="1"/>
</dbReference>
<dbReference type="InterPro" id="IPR001506">
    <property type="entry name" value="Peptidase_M12A"/>
</dbReference>
<feature type="region of interest" description="Disordered" evidence="10">
    <location>
        <begin position="120"/>
        <end position="149"/>
    </location>
</feature>
<dbReference type="Gene3D" id="2.60.120.290">
    <property type="entry name" value="Spermadhesin, CUB domain"/>
    <property type="match status" value="1"/>
</dbReference>
<dbReference type="InterPro" id="IPR000742">
    <property type="entry name" value="EGF"/>
</dbReference>
<dbReference type="SUPFAM" id="SSF55486">
    <property type="entry name" value="Metalloproteases ('zincins'), catalytic domain"/>
    <property type="match status" value="1"/>
</dbReference>
<dbReference type="PROSITE" id="PS50060">
    <property type="entry name" value="MAM_2"/>
    <property type="match status" value="1"/>
</dbReference>
<dbReference type="Pfam" id="PF01400">
    <property type="entry name" value="Astacin"/>
    <property type="match status" value="1"/>
</dbReference>
<dbReference type="OrthoDB" id="6061307at2759"/>
<evidence type="ECO:0000256" key="4">
    <source>
        <dbReference type="ARBA" id="ARBA00022833"/>
    </source>
</evidence>
<dbReference type="AlphaFoldDB" id="A0A8B8BXI2"/>
<keyword evidence="2 8" id="KW-0479">Metal-binding</keyword>
<evidence type="ECO:0000256" key="9">
    <source>
        <dbReference type="RuleBase" id="RU361183"/>
    </source>
</evidence>
<proteinExistence type="predicted"/>
<dbReference type="InterPro" id="IPR024079">
    <property type="entry name" value="MetalloPept_cat_dom_sf"/>
</dbReference>
<feature type="domain" description="EGF-like" evidence="12">
    <location>
        <begin position="523"/>
        <end position="561"/>
    </location>
</feature>
<evidence type="ECO:0000256" key="2">
    <source>
        <dbReference type="ARBA" id="ARBA00022723"/>
    </source>
</evidence>
<dbReference type="SUPFAM" id="SSF49854">
    <property type="entry name" value="Spermadhesin, CUB domain"/>
    <property type="match status" value="1"/>
</dbReference>
<dbReference type="PROSITE" id="PS01180">
    <property type="entry name" value="CUB"/>
    <property type="match status" value="1"/>
</dbReference>
<reference evidence="16" key="1">
    <citation type="submission" date="2025-08" db="UniProtKB">
        <authorList>
            <consortium name="RefSeq"/>
        </authorList>
    </citation>
    <scope>IDENTIFICATION</scope>
    <source>
        <tissue evidence="16">Whole sample</tissue>
    </source>
</reference>
<keyword evidence="1 8" id="KW-0645">Protease</keyword>
<evidence type="ECO:0000256" key="8">
    <source>
        <dbReference type="PROSITE-ProRule" id="PRU01211"/>
    </source>
</evidence>
<dbReference type="PROSITE" id="PS00022">
    <property type="entry name" value="EGF_1"/>
    <property type="match status" value="1"/>
</dbReference>
<dbReference type="GO" id="GO:0004222">
    <property type="term" value="F:metalloendopeptidase activity"/>
    <property type="evidence" value="ECO:0007669"/>
    <property type="project" value="UniProtKB-UniRule"/>
</dbReference>
<feature type="chain" id="PRO_5034490417" description="Metalloendopeptidase" evidence="9">
    <location>
        <begin position="20"/>
        <end position="737"/>
    </location>
</feature>
<feature type="disulfide bond" evidence="7">
    <location>
        <begin position="532"/>
        <end position="549"/>
    </location>
</feature>
<feature type="domain" description="MAM" evidence="13">
    <location>
        <begin position="569"/>
        <end position="737"/>
    </location>
</feature>
<dbReference type="InterPro" id="IPR000859">
    <property type="entry name" value="CUB_dom"/>
</dbReference>
<evidence type="ECO:0000259" key="13">
    <source>
        <dbReference type="PROSITE" id="PS50060"/>
    </source>
</evidence>
<dbReference type="SUPFAM" id="SSF49899">
    <property type="entry name" value="Concanavalin A-like lectins/glucanases"/>
    <property type="match status" value="1"/>
</dbReference>
<dbReference type="GeneID" id="111113564"/>
<evidence type="ECO:0000256" key="10">
    <source>
        <dbReference type="SAM" id="MobiDB-lite"/>
    </source>
</evidence>
<dbReference type="SMART" id="SM00181">
    <property type="entry name" value="EGF"/>
    <property type="match status" value="2"/>
</dbReference>
<dbReference type="Pfam" id="PF00008">
    <property type="entry name" value="EGF"/>
    <property type="match status" value="1"/>
</dbReference>
<evidence type="ECO:0000256" key="5">
    <source>
        <dbReference type="ARBA" id="ARBA00023049"/>
    </source>
</evidence>
<dbReference type="PROSITE" id="PS01186">
    <property type="entry name" value="EGF_2"/>
    <property type="match status" value="1"/>
</dbReference>
<feature type="domain" description="CUB" evidence="11">
    <location>
        <begin position="401"/>
        <end position="523"/>
    </location>
</feature>
<name>A0A8B8BXI2_CRAVI</name>
<dbReference type="Pfam" id="PF00629">
    <property type="entry name" value="MAM"/>
    <property type="match status" value="1"/>
</dbReference>
<evidence type="ECO:0000259" key="11">
    <source>
        <dbReference type="PROSITE" id="PS01180"/>
    </source>
</evidence>
<feature type="active site" evidence="8">
    <location>
        <position position="256"/>
    </location>
</feature>
<dbReference type="InterPro" id="IPR000998">
    <property type="entry name" value="MAM_dom"/>
</dbReference>
<feature type="binding site" evidence="8">
    <location>
        <position position="265"/>
    </location>
    <ligand>
        <name>Zn(2+)</name>
        <dbReference type="ChEBI" id="CHEBI:29105"/>
        <note>catalytic</note>
    </ligand>
</feature>
<dbReference type="KEGG" id="cvn:111113564"/>
<dbReference type="SMART" id="SM00137">
    <property type="entry name" value="MAM"/>
    <property type="match status" value="1"/>
</dbReference>
<keyword evidence="9" id="KW-0732">Signal</keyword>
<evidence type="ECO:0000259" key="14">
    <source>
        <dbReference type="PROSITE" id="PS51864"/>
    </source>
</evidence>
<gene>
    <name evidence="16" type="primary">LOC111113564</name>
</gene>
<dbReference type="CDD" id="cd00054">
    <property type="entry name" value="EGF_CA"/>
    <property type="match status" value="1"/>
</dbReference>
<protein>
    <recommendedName>
        <fullName evidence="9">Metalloendopeptidase</fullName>
        <ecNumber evidence="9">3.4.24.-</ecNumber>
    </recommendedName>
</protein>
<evidence type="ECO:0000256" key="6">
    <source>
        <dbReference type="ARBA" id="ARBA00023157"/>
    </source>
</evidence>
<evidence type="ECO:0000256" key="7">
    <source>
        <dbReference type="PROSITE-ProRule" id="PRU00076"/>
    </source>
</evidence>
<dbReference type="SMART" id="SM00235">
    <property type="entry name" value="ZnMc"/>
    <property type="match status" value="1"/>
</dbReference>
<feature type="compositionally biased region" description="Basic and acidic residues" evidence="10">
    <location>
        <begin position="132"/>
        <end position="143"/>
    </location>
</feature>
<dbReference type="Gene3D" id="2.10.25.10">
    <property type="entry name" value="Laminin"/>
    <property type="match status" value="1"/>
</dbReference>
<dbReference type="RefSeq" id="XP_022307564.1">
    <property type="nucleotide sequence ID" value="XM_022451856.1"/>
</dbReference>
<keyword evidence="6 7" id="KW-1015">Disulfide bond</keyword>
<feature type="disulfide bond" evidence="7">
    <location>
        <begin position="551"/>
        <end position="560"/>
    </location>
</feature>
<feature type="domain" description="Peptidase M12A" evidence="14">
    <location>
        <begin position="155"/>
        <end position="358"/>
    </location>
</feature>
<evidence type="ECO:0000313" key="15">
    <source>
        <dbReference type="Proteomes" id="UP000694844"/>
    </source>
</evidence>
<keyword evidence="5 8" id="KW-0482">Metalloprotease</keyword>
<dbReference type="EC" id="3.4.24.-" evidence="9"/>
<keyword evidence="4 8" id="KW-0862">Zinc</keyword>
<keyword evidence="3 8" id="KW-0378">Hydrolase</keyword>
<accession>A0A8B8BXI2</accession>
<dbReference type="Gene3D" id="2.60.120.200">
    <property type="match status" value="1"/>
</dbReference>
<dbReference type="GO" id="GO:0008270">
    <property type="term" value="F:zinc ion binding"/>
    <property type="evidence" value="ECO:0007669"/>
    <property type="project" value="UniProtKB-UniRule"/>
</dbReference>
<evidence type="ECO:0000259" key="12">
    <source>
        <dbReference type="PROSITE" id="PS50026"/>
    </source>
</evidence>
<evidence type="ECO:0000313" key="16">
    <source>
        <dbReference type="RefSeq" id="XP_022307564.1"/>
    </source>
</evidence>
<dbReference type="SUPFAM" id="SSF57196">
    <property type="entry name" value="EGF/Laminin"/>
    <property type="match status" value="1"/>
</dbReference>
<dbReference type="Proteomes" id="UP000694844">
    <property type="component" value="Chromosome 9"/>
</dbReference>
<dbReference type="PRINTS" id="PR00480">
    <property type="entry name" value="ASTACIN"/>
</dbReference>
<dbReference type="PROSITE" id="PS50026">
    <property type="entry name" value="EGF_3"/>
    <property type="match status" value="1"/>
</dbReference>
<evidence type="ECO:0000256" key="3">
    <source>
        <dbReference type="ARBA" id="ARBA00022801"/>
    </source>
</evidence>
<dbReference type="PROSITE" id="PS51864">
    <property type="entry name" value="ASTACIN"/>
    <property type="match status" value="1"/>
</dbReference>
<organism evidence="15 16">
    <name type="scientific">Crassostrea virginica</name>
    <name type="common">Eastern oyster</name>
    <dbReference type="NCBI Taxonomy" id="6565"/>
    <lineage>
        <taxon>Eukaryota</taxon>
        <taxon>Metazoa</taxon>
        <taxon>Spiralia</taxon>
        <taxon>Lophotrochozoa</taxon>
        <taxon>Mollusca</taxon>
        <taxon>Bivalvia</taxon>
        <taxon>Autobranchia</taxon>
        <taxon>Pteriomorphia</taxon>
        <taxon>Ostreida</taxon>
        <taxon>Ostreoidea</taxon>
        <taxon>Ostreidae</taxon>
        <taxon>Crassostrea</taxon>
    </lineage>
</organism>
<feature type="binding site" evidence="8">
    <location>
        <position position="255"/>
    </location>
    <ligand>
        <name>Zn(2+)</name>
        <dbReference type="ChEBI" id="CHEBI:29105"/>
        <note>catalytic</note>
    </ligand>
</feature>
<dbReference type="InterPro" id="IPR006026">
    <property type="entry name" value="Peptidase_Metallo"/>
</dbReference>
<dbReference type="GO" id="GO:0016020">
    <property type="term" value="C:membrane"/>
    <property type="evidence" value="ECO:0007669"/>
    <property type="project" value="InterPro"/>
</dbReference>
<comment type="caution">
    <text evidence="7">Lacks conserved residue(s) required for the propagation of feature annotation.</text>
</comment>
<dbReference type="InterPro" id="IPR035914">
    <property type="entry name" value="Sperma_CUB_dom_sf"/>
</dbReference>
<dbReference type="Gene3D" id="3.40.390.10">
    <property type="entry name" value="Collagenase (Catalytic Domain)"/>
    <property type="match status" value="1"/>
</dbReference>
<keyword evidence="15" id="KW-1185">Reference proteome</keyword>